<dbReference type="CDD" id="cd08577">
    <property type="entry name" value="PI-PLCc_GDPD_SF_unchar3"/>
    <property type="match status" value="1"/>
</dbReference>
<keyword evidence="3" id="KW-1185">Reference proteome</keyword>
<evidence type="ECO:0000313" key="3">
    <source>
        <dbReference type="Proteomes" id="UP000627292"/>
    </source>
</evidence>
<organism evidence="2 3">
    <name type="scientific">Filimonas zeae</name>
    <dbReference type="NCBI Taxonomy" id="1737353"/>
    <lineage>
        <taxon>Bacteria</taxon>
        <taxon>Pseudomonadati</taxon>
        <taxon>Bacteroidota</taxon>
        <taxon>Chitinophagia</taxon>
        <taxon>Chitinophagales</taxon>
        <taxon>Chitinophagaceae</taxon>
        <taxon>Filimonas</taxon>
    </lineage>
</organism>
<dbReference type="Gene3D" id="3.20.20.190">
    <property type="entry name" value="Phosphatidylinositol (PI) phosphodiesterase"/>
    <property type="match status" value="1"/>
</dbReference>
<dbReference type="EMBL" id="BMIB01000002">
    <property type="protein sequence ID" value="GGH67758.1"/>
    <property type="molecule type" value="Genomic_DNA"/>
</dbReference>
<dbReference type="AlphaFoldDB" id="A0A917IYK8"/>
<name>A0A917IYK8_9BACT</name>
<sequence length="279" mass="32118">MQSGTSFLRKLLCICILAVGYKLHAQEPIPLTNGFSHNDYWRKRPLYDALQNGYSWVEADVYVRRKRLVVTHMLPFFKKRRTLDRLYLEPLLTGRDRRGDSLPDVPVTLLVDIKSKSRRTYRTLDALLQKYQSIITSCDSGVVTRRKVTIVVSGKKPVSMIRSQQCRRVFIDEDLRRCDRDSSTAPVSLMASCRYSRLLRWTGKGDMPAAERIRLCNYVKTAHRNDEKVRLWAAPENAQVWRALLDCGVDLINTNQLIKLKTFLQSDIAQSREALAGGQ</sequence>
<reference evidence="2" key="1">
    <citation type="journal article" date="2014" name="Int. J. Syst. Evol. Microbiol.">
        <title>Complete genome sequence of Corynebacterium casei LMG S-19264T (=DSM 44701T), isolated from a smear-ripened cheese.</title>
        <authorList>
            <consortium name="US DOE Joint Genome Institute (JGI-PGF)"/>
            <person name="Walter F."/>
            <person name="Albersmeier A."/>
            <person name="Kalinowski J."/>
            <person name="Ruckert C."/>
        </authorList>
    </citation>
    <scope>NUCLEOTIDE SEQUENCE</scope>
    <source>
        <strain evidence="2">CGMCC 1.15290</strain>
    </source>
</reference>
<proteinExistence type="predicted"/>
<dbReference type="PANTHER" id="PTHR31571:SF1">
    <property type="entry name" value="ALTERED INHERITANCE OF MITOCHONDRIA PROTEIN 6"/>
    <property type="match status" value="1"/>
</dbReference>
<dbReference type="RefSeq" id="WP_188952259.1">
    <property type="nucleotide sequence ID" value="NZ_BMIB01000002.1"/>
</dbReference>
<evidence type="ECO:0000313" key="2">
    <source>
        <dbReference type="EMBL" id="GGH67758.1"/>
    </source>
</evidence>
<dbReference type="PANTHER" id="PTHR31571">
    <property type="entry name" value="ALTERED INHERITANCE OF MITOCHONDRIA PROTEIN 6"/>
    <property type="match status" value="1"/>
</dbReference>
<dbReference type="GO" id="GO:0008081">
    <property type="term" value="F:phosphoric diester hydrolase activity"/>
    <property type="evidence" value="ECO:0007669"/>
    <property type="project" value="InterPro"/>
</dbReference>
<protein>
    <recommendedName>
        <fullName evidence="1">Altered inheritance of mitochondria protein 6</fullName>
    </recommendedName>
</protein>
<accession>A0A917IYK8</accession>
<gene>
    <name evidence="2" type="ORF">GCM10011379_23390</name>
</gene>
<evidence type="ECO:0000256" key="1">
    <source>
        <dbReference type="ARBA" id="ARBA00014286"/>
    </source>
</evidence>
<dbReference type="InterPro" id="IPR039559">
    <property type="entry name" value="AIM6_PI-PLC-like_dom"/>
</dbReference>
<dbReference type="SUPFAM" id="SSF51695">
    <property type="entry name" value="PLC-like phosphodiesterases"/>
    <property type="match status" value="1"/>
</dbReference>
<reference evidence="2" key="2">
    <citation type="submission" date="2020-09" db="EMBL/GenBank/DDBJ databases">
        <authorList>
            <person name="Sun Q."/>
            <person name="Zhou Y."/>
        </authorList>
    </citation>
    <scope>NUCLEOTIDE SEQUENCE</scope>
    <source>
        <strain evidence="2">CGMCC 1.15290</strain>
    </source>
</reference>
<comment type="caution">
    <text evidence="2">The sequence shown here is derived from an EMBL/GenBank/DDBJ whole genome shotgun (WGS) entry which is preliminary data.</text>
</comment>
<dbReference type="Proteomes" id="UP000627292">
    <property type="component" value="Unassembled WGS sequence"/>
</dbReference>
<dbReference type="InterPro" id="IPR017946">
    <property type="entry name" value="PLC-like_Pdiesterase_TIM-brl"/>
</dbReference>
<dbReference type="InterPro" id="IPR051236">
    <property type="entry name" value="HAT_RTT109-like"/>
</dbReference>
<dbReference type="GO" id="GO:0006629">
    <property type="term" value="P:lipid metabolic process"/>
    <property type="evidence" value="ECO:0007669"/>
    <property type="project" value="InterPro"/>
</dbReference>